<evidence type="ECO:0000313" key="3">
    <source>
        <dbReference type="Proteomes" id="UP000650466"/>
    </source>
</evidence>
<dbReference type="AlphaFoldDB" id="A0A926KQ74"/>
<keyword evidence="3" id="KW-1185">Reference proteome</keyword>
<feature type="domain" description="Tubby C-terminal" evidence="1">
    <location>
        <begin position="2"/>
        <end position="170"/>
    </location>
</feature>
<proteinExistence type="predicted"/>
<reference evidence="2" key="1">
    <citation type="submission" date="2020-09" db="EMBL/GenBank/DDBJ databases">
        <title>Draft Genome Sequence of Paenibacillus sp. WST5.</title>
        <authorList>
            <person name="Bao Z."/>
        </authorList>
    </citation>
    <scope>NUCLEOTIDE SEQUENCE</scope>
    <source>
        <strain evidence="2">WST5</strain>
    </source>
</reference>
<comment type="caution">
    <text evidence="2">The sequence shown here is derived from an EMBL/GenBank/DDBJ whole genome shotgun (WGS) entry which is preliminary data.</text>
</comment>
<protein>
    <recommendedName>
        <fullName evidence="1">Tubby C-terminal domain-containing protein</fullName>
    </recommendedName>
</protein>
<organism evidence="2 3">
    <name type="scientific">Paenibacillus sedimenti</name>
    <dbReference type="NCBI Taxonomy" id="2770274"/>
    <lineage>
        <taxon>Bacteria</taxon>
        <taxon>Bacillati</taxon>
        <taxon>Bacillota</taxon>
        <taxon>Bacilli</taxon>
        <taxon>Bacillales</taxon>
        <taxon>Paenibacillaceae</taxon>
        <taxon>Paenibacillus</taxon>
    </lineage>
</organism>
<dbReference type="InterPro" id="IPR056944">
    <property type="entry name" value="Tubby_C-like"/>
</dbReference>
<evidence type="ECO:0000313" key="2">
    <source>
        <dbReference type="EMBL" id="MBD0382037.1"/>
    </source>
</evidence>
<dbReference type="Proteomes" id="UP000650466">
    <property type="component" value="Unassembled WGS sequence"/>
</dbReference>
<dbReference type="RefSeq" id="WP_188175832.1">
    <property type="nucleotide sequence ID" value="NZ_JACVVD010000006.1"/>
</dbReference>
<sequence length="173" mass="20778">MYEYKWHNRYSTKPSNIFDENGKMIGCIQRNYSNTLVRIMDIILEGNLFTDYTITDAENKLIVKTHHVRSFVKRRQYLIDYYEGNEHYQIQLIDKKLFDLGEKTSFEYKGNTYQLRKSLFEWAQIALNDQVIAEWKESLKLPIKVHFKLLDKNYENQVLLLIGIFHTYLHAAK</sequence>
<dbReference type="EMBL" id="JACVVD010000006">
    <property type="protein sequence ID" value="MBD0382037.1"/>
    <property type="molecule type" value="Genomic_DNA"/>
</dbReference>
<name>A0A926KQ74_9BACL</name>
<gene>
    <name evidence="2" type="ORF">ICC18_18125</name>
</gene>
<accession>A0A926KQ74</accession>
<dbReference type="Pfam" id="PF23728">
    <property type="entry name" value="Tubby_C_like"/>
    <property type="match status" value="1"/>
</dbReference>
<evidence type="ECO:0000259" key="1">
    <source>
        <dbReference type="Pfam" id="PF23728"/>
    </source>
</evidence>